<dbReference type="Pfam" id="PF07833">
    <property type="entry name" value="Cu_amine_oxidN1"/>
    <property type="match status" value="1"/>
</dbReference>
<keyword evidence="4" id="KW-1185">Reference proteome</keyword>
<evidence type="ECO:0000256" key="1">
    <source>
        <dbReference type="SAM" id="MobiDB-lite"/>
    </source>
</evidence>
<evidence type="ECO:0000313" key="4">
    <source>
        <dbReference type="Proteomes" id="UP000249890"/>
    </source>
</evidence>
<name>A0A2Z2KL35_9BACL</name>
<feature type="compositionally biased region" description="Low complexity" evidence="1">
    <location>
        <begin position="125"/>
        <end position="159"/>
    </location>
</feature>
<dbReference type="Proteomes" id="UP000249890">
    <property type="component" value="Chromosome"/>
</dbReference>
<proteinExistence type="predicted"/>
<protein>
    <recommendedName>
        <fullName evidence="2">Copper amine oxidase-like N-terminal domain-containing protein</fullName>
    </recommendedName>
</protein>
<organism evidence="3 4">
    <name type="scientific">Paenibacillus donghaensis</name>
    <dbReference type="NCBI Taxonomy" id="414771"/>
    <lineage>
        <taxon>Bacteria</taxon>
        <taxon>Bacillati</taxon>
        <taxon>Bacillota</taxon>
        <taxon>Bacilli</taxon>
        <taxon>Bacillales</taxon>
        <taxon>Paenibacillaceae</taxon>
        <taxon>Paenibacillus</taxon>
    </lineage>
</organism>
<evidence type="ECO:0000313" key="3">
    <source>
        <dbReference type="EMBL" id="ASA20641.1"/>
    </source>
</evidence>
<reference evidence="3 4" key="1">
    <citation type="submission" date="2017-06" db="EMBL/GenBank/DDBJ databases">
        <title>Complete genome sequence of Paenibacillus donghaensis KCTC 13049T isolated from East Sea sediment, South Korea.</title>
        <authorList>
            <person name="Jung B.K."/>
            <person name="Hong S.-J."/>
            <person name="Shin J.-H."/>
        </authorList>
    </citation>
    <scope>NUCLEOTIDE SEQUENCE [LARGE SCALE GENOMIC DNA]</scope>
    <source>
        <strain evidence="3 4">KCTC 13049</strain>
    </source>
</reference>
<dbReference type="EMBL" id="CP021780">
    <property type="protein sequence ID" value="ASA20641.1"/>
    <property type="molecule type" value="Genomic_DNA"/>
</dbReference>
<dbReference type="AlphaFoldDB" id="A0A2Z2KL35"/>
<gene>
    <name evidence="3" type="ORF">B9T62_07440</name>
</gene>
<evidence type="ECO:0000259" key="2">
    <source>
        <dbReference type="Pfam" id="PF07833"/>
    </source>
</evidence>
<accession>A0A2Z2KL35</accession>
<dbReference type="KEGG" id="pdh:B9T62_07440"/>
<dbReference type="InterPro" id="IPR012854">
    <property type="entry name" value="Cu_amine_oxidase-like_N"/>
</dbReference>
<feature type="domain" description="Copper amine oxidase-like N-terminal" evidence="2">
    <location>
        <begin position="72"/>
        <end position="138"/>
    </location>
</feature>
<sequence length="315" mass="32856">MGIIIHFAGGNYVNITKKAFISSLLATGLLTGAVGVYAADGVSLVKAYLNSTIKFTVDGTAWTPKDASGKKLSPLVYNGSTYLPAKAVGEALSAEVLWNGNTKTVEIKTTSDANAGIPYNDAATTAPVNNTPVATNAPVATAPPASSAPTPSTAPAASAGRVPTLPAKYDENAAGSQLKPIALEFTHAYSKALSSGGSTAALNALIDKYMTAGKDSNAQYCKERIAEEIAEEISGQSSSVSAEDAAYLAKANLNDIKFEKDSYKNNESSSANIYFTLGKPLYSDPSIIISQLDIKFVFNKLDSGSYILDSIVIWS</sequence>
<feature type="region of interest" description="Disordered" evidence="1">
    <location>
        <begin position="125"/>
        <end position="160"/>
    </location>
</feature>